<dbReference type="PANTHER" id="PTHR33478:SF1">
    <property type="entry name" value="EXTRACELLULAR METALLOPROTEINASE MEP"/>
    <property type="match status" value="1"/>
</dbReference>
<dbReference type="EC" id="3.4.24.-" evidence="13"/>
<keyword evidence="16" id="KW-1185">Reference proteome</keyword>
<dbReference type="Pfam" id="PF07504">
    <property type="entry name" value="FTP"/>
    <property type="match status" value="1"/>
</dbReference>
<dbReference type="OrthoDB" id="3227768at2759"/>
<dbReference type="Gene3D" id="3.10.170.10">
    <property type="match status" value="1"/>
</dbReference>
<reference evidence="15 16" key="1">
    <citation type="submission" date="2015-07" db="EMBL/GenBank/DDBJ databases">
        <title>Comparative genomics of the Sigatoka disease complex on banana suggests a link between parallel evolutionary changes in Pseudocercospora fijiensis and Pseudocercospora eumusae and increased virulence on the banana host.</title>
        <authorList>
            <person name="Chang T.-C."/>
            <person name="Salvucci A."/>
            <person name="Crous P.W."/>
            <person name="Stergiopoulos I."/>
        </authorList>
    </citation>
    <scope>NUCLEOTIDE SEQUENCE [LARGE SCALE GENOMIC DNA]</scope>
    <source>
        <strain evidence="15 16">CBS 114824</strain>
    </source>
</reference>
<keyword evidence="10 13" id="KW-0865">Zymogen</keyword>
<dbReference type="CDD" id="cd09596">
    <property type="entry name" value="M36"/>
    <property type="match status" value="1"/>
</dbReference>
<keyword evidence="4 13" id="KW-0645">Protease</keyword>
<evidence type="ECO:0000256" key="12">
    <source>
        <dbReference type="PIRSR" id="PIRSR601842-2"/>
    </source>
</evidence>
<feature type="active site" evidence="11">
    <location>
        <position position="529"/>
    </location>
</feature>
<keyword evidence="3 13" id="KW-0964">Secreted</keyword>
<dbReference type="InterPro" id="IPR050371">
    <property type="entry name" value="Fungal_virulence_M36"/>
</dbReference>
<comment type="caution">
    <text evidence="15">The sequence shown here is derived from an EMBL/GenBank/DDBJ whole genome shotgun (WGS) entry which is preliminary data.</text>
</comment>
<dbReference type="GO" id="GO:0006508">
    <property type="term" value="P:proteolysis"/>
    <property type="evidence" value="ECO:0007669"/>
    <property type="project" value="UniProtKB-KW"/>
</dbReference>
<keyword evidence="9 13" id="KW-0482">Metalloprotease</keyword>
<comment type="cofactor">
    <cofactor evidence="12">
        <name>Zn(2+)</name>
        <dbReference type="ChEBI" id="CHEBI:29105"/>
    </cofactor>
    <text evidence="12">Binds 1 zinc ion per subunit.</text>
</comment>
<dbReference type="AlphaFoldDB" id="A0A139GVM3"/>
<organism evidence="15 16">
    <name type="scientific">Pseudocercospora eumusae</name>
    <dbReference type="NCBI Taxonomy" id="321146"/>
    <lineage>
        <taxon>Eukaryota</taxon>
        <taxon>Fungi</taxon>
        <taxon>Dikarya</taxon>
        <taxon>Ascomycota</taxon>
        <taxon>Pezizomycotina</taxon>
        <taxon>Dothideomycetes</taxon>
        <taxon>Dothideomycetidae</taxon>
        <taxon>Mycosphaerellales</taxon>
        <taxon>Mycosphaerellaceae</taxon>
        <taxon>Pseudocercospora</taxon>
    </lineage>
</organism>
<evidence type="ECO:0000259" key="14">
    <source>
        <dbReference type="Pfam" id="PF07504"/>
    </source>
</evidence>
<keyword evidence="8 12" id="KW-0862">Zinc</keyword>
<dbReference type="SUPFAM" id="SSF55486">
    <property type="entry name" value="Metalloproteases ('zincins'), catalytic domain"/>
    <property type="match status" value="1"/>
</dbReference>
<feature type="binding site" evidence="12">
    <location>
        <position position="528"/>
    </location>
    <ligand>
        <name>Zn(2+)</name>
        <dbReference type="ChEBI" id="CHEBI:29105"/>
        <note>catalytic</note>
    </ligand>
</feature>
<dbReference type="InterPro" id="IPR001842">
    <property type="entry name" value="Peptidase_M36"/>
</dbReference>
<evidence type="ECO:0000256" key="8">
    <source>
        <dbReference type="ARBA" id="ARBA00022833"/>
    </source>
</evidence>
<dbReference type="EMBL" id="LFZN01000311">
    <property type="protein sequence ID" value="KXS94221.1"/>
    <property type="molecule type" value="Genomic_DNA"/>
</dbReference>
<dbReference type="PANTHER" id="PTHR33478">
    <property type="entry name" value="EXTRACELLULAR METALLOPROTEINASE MEP"/>
    <property type="match status" value="1"/>
</dbReference>
<evidence type="ECO:0000256" key="5">
    <source>
        <dbReference type="ARBA" id="ARBA00022723"/>
    </source>
</evidence>
<comment type="similarity">
    <text evidence="2 13">Belongs to the peptidase M36 family.</text>
</comment>
<evidence type="ECO:0000256" key="10">
    <source>
        <dbReference type="ARBA" id="ARBA00023145"/>
    </source>
</evidence>
<evidence type="ECO:0000256" key="1">
    <source>
        <dbReference type="ARBA" id="ARBA00004613"/>
    </source>
</evidence>
<dbReference type="InterPro" id="IPR011096">
    <property type="entry name" value="FTP_domain"/>
</dbReference>
<feature type="binding site" evidence="12">
    <location>
        <position position="532"/>
    </location>
    <ligand>
        <name>Zn(2+)</name>
        <dbReference type="ChEBI" id="CHEBI:29105"/>
        <note>catalytic</note>
    </ligand>
</feature>
<evidence type="ECO:0000256" key="6">
    <source>
        <dbReference type="ARBA" id="ARBA00022729"/>
    </source>
</evidence>
<accession>A0A139GVM3</accession>
<dbReference type="Pfam" id="PF02128">
    <property type="entry name" value="Peptidase_M36"/>
    <property type="match status" value="1"/>
</dbReference>
<evidence type="ECO:0000256" key="11">
    <source>
        <dbReference type="PIRSR" id="PIRSR601842-1"/>
    </source>
</evidence>
<keyword evidence="7 13" id="KW-0378">Hydrolase</keyword>
<evidence type="ECO:0000313" key="15">
    <source>
        <dbReference type="EMBL" id="KXS94221.1"/>
    </source>
</evidence>
<keyword evidence="5 12" id="KW-0479">Metal-binding</keyword>
<name>A0A139GVM3_9PEZI</name>
<feature type="binding site" evidence="12">
    <location>
        <position position="344"/>
    </location>
    <ligand>
        <name>Zn(2+)</name>
        <dbReference type="ChEBI" id="CHEBI:29105"/>
        <note>catalytic</note>
    </ligand>
</feature>
<evidence type="ECO:0000256" key="3">
    <source>
        <dbReference type="ARBA" id="ARBA00022525"/>
    </source>
</evidence>
<dbReference type="Proteomes" id="UP000070133">
    <property type="component" value="Unassembled WGS sequence"/>
</dbReference>
<evidence type="ECO:0000256" key="2">
    <source>
        <dbReference type="ARBA" id="ARBA00006006"/>
    </source>
</evidence>
<protein>
    <recommendedName>
        <fullName evidence="13">Extracellular metalloproteinase</fullName>
        <ecNumber evidence="13">3.4.24.-</ecNumber>
    </recommendedName>
    <alternativeName>
        <fullName evidence="13">Fungalysin</fullName>
    </alternativeName>
</protein>
<evidence type="ECO:0000256" key="7">
    <source>
        <dbReference type="ARBA" id="ARBA00022801"/>
    </source>
</evidence>
<feature type="domain" description="FTP" evidence="14">
    <location>
        <begin position="183"/>
        <end position="234"/>
    </location>
</feature>
<evidence type="ECO:0000256" key="9">
    <source>
        <dbReference type="ARBA" id="ARBA00023049"/>
    </source>
</evidence>
<gene>
    <name evidence="15" type="ORF">AC578_10707</name>
</gene>
<dbReference type="PRINTS" id="PR00999">
    <property type="entry name" value="FUNGALYSIN"/>
</dbReference>
<evidence type="ECO:0000313" key="16">
    <source>
        <dbReference type="Proteomes" id="UP000070133"/>
    </source>
</evidence>
<keyword evidence="6" id="KW-0732">Signal</keyword>
<sequence>MNRILGTPVESCESRKIRRLATVKHEVKLESTKSVLMKTQEGSPSDAAKSVWHSRRIEFWRAWHTYRMQSGWRYSICAHSTSTHSRSQIELPFTMRTAQLAVISGLVLTPLAHPFLASNSAASEHHSIQARQLSNAVDQWRPQQRSTYVAESGDISVQRTSGDTAGDYVQAATAFVRSIHPDAEFRQINDNYVSSNGIGHVYFKQTVNGIDIDDSDFNVNVRADGTIFSYGDSFHTGPTPAAAPAPAEVLEPQPALEIVVDVLALPIDPAEAQIVEETGKSFVVEGLSNVESPPNGQLVYYRSADGSLVSAWRVETDVGDHWLTSYIAAENENNVLAVTDYVADAETYQVFEWPLNDPRGNERTSEVLPRDIRSSPLGWHQDADQQYFETRGNNAIAQPNEDGDAIFIDEPRPQSSELVFEAPFSESWEPAEYINASTIQLFYTSNKFRDILYVLGFDEEAGNFQTSNFGNGGSGSDSVILNTQDGSGLNNANFATPPDGQQGRMRMYVFNQSTPHRDSSFEAGIVIHEYTHGLTNRMTGGPANSRCLAVLESGGMGEGWSDFYATAIRVSASDTRDADYPVGDYAFNRPSGIRAYVYSTDMQTNPYTYSALNSLTRVHQFGTVWCTMLYEMLWNLIDEYGNTAALEPTLGDDGVPTDGRYLAMKIVLDALALQPCNPTFIQARSAIIDADAALTGGRNQCLIWSAFAKRGLGEDARRSGTTYVDGFVVPDGVC</sequence>
<comment type="subcellular location">
    <subcellularLocation>
        <location evidence="1 13">Secreted</location>
    </subcellularLocation>
</comment>
<dbReference type="Gene3D" id="1.10.390.10">
    <property type="entry name" value="Neutral Protease Domain 2"/>
    <property type="match status" value="1"/>
</dbReference>
<dbReference type="STRING" id="321146.A0A139GVM3"/>
<dbReference type="GO" id="GO:0008270">
    <property type="term" value="F:zinc ion binding"/>
    <property type="evidence" value="ECO:0007669"/>
    <property type="project" value="InterPro"/>
</dbReference>
<evidence type="ECO:0000256" key="13">
    <source>
        <dbReference type="RuleBase" id="RU364017"/>
    </source>
</evidence>
<evidence type="ECO:0000256" key="4">
    <source>
        <dbReference type="ARBA" id="ARBA00022670"/>
    </source>
</evidence>
<dbReference type="GO" id="GO:0005576">
    <property type="term" value="C:extracellular region"/>
    <property type="evidence" value="ECO:0007669"/>
    <property type="project" value="UniProtKB-SubCell"/>
</dbReference>
<feature type="binding site" evidence="12">
    <location>
        <position position="558"/>
    </location>
    <ligand>
        <name>Zn(2+)</name>
        <dbReference type="ChEBI" id="CHEBI:29105"/>
        <note>catalytic</note>
    </ligand>
</feature>
<proteinExistence type="inferred from homology"/>
<dbReference type="InterPro" id="IPR027268">
    <property type="entry name" value="Peptidase_M4/M1_CTD_sf"/>
</dbReference>
<dbReference type="GO" id="GO:0004222">
    <property type="term" value="F:metalloendopeptidase activity"/>
    <property type="evidence" value="ECO:0007669"/>
    <property type="project" value="InterPro"/>
</dbReference>